<evidence type="ECO:0000256" key="3">
    <source>
        <dbReference type="ARBA" id="ARBA00022679"/>
    </source>
</evidence>
<feature type="transmembrane region" description="Helical" evidence="7">
    <location>
        <begin position="164"/>
        <end position="182"/>
    </location>
</feature>
<comment type="subcellular location">
    <subcellularLocation>
        <location evidence="1">Cell membrane</location>
        <topology evidence="1">Multi-pass membrane protein</topology>
    </subcellularLocation>
</comment>
<keyword evidence="6 7" id="KW-0472">Membrane</keyword>
<dbReference type="Proteomes" id="UP001247542">
    <property type="component" value="Unassembled WGS sequence"/>
</dbReference>
<feature type="transmembrane region" description="Helical" evidence="7">
    <location>
        <begin position="139"/>
        <end position="158"/>
    </location>
</feature>
<feature type="transmembrane region" description="Helical" evidence="7">
    <location>
        <begin position="255"/>
        <end position="281"/>
    </location>
</feature>
<accession>A0ABU3IAI5</accession>
<sequence length="373" mass="39644">MLPYVAITCVAALVTVIVTGVCRKVAWRFKILTPVRERDVHTEPIPRLGGIGIATGFIASLALAAGLPAFAGLFADRQLWTLMVGTAAIALLGLVDDIWELDWAAKLAGQILVAGGLAYGGVQLISIPLFGVSVGSSRLSLLLTVLIFVTFINAVNFVDGLDGLASGIIAISAVAFFLYCLLLEGSSGLISYITPAKLTIAALLGACLGFLPHNFHPARIFMGDSGSMSLGVIVAAADVMVTGQLNPAVLGNRQILAAILPIALALLVVAIPLLDMILAVLRRLARGQSPFKADRGHLHHRLLRRGHSHRWVVFIMYLWTAVILFPTVALIQFSPPLVAAITAPVILALLALTANVFSGFTIKPRRKRNHDHA</sequence>
<dbReference type="GO" id="GO:0016740">
    <property type="term" value="F:transferase activity"/>
    <property type="evidence" value="ECO:0007669"/>
    <property type="project" value="UniProtKB-KW"/>
</dbReference>
<name>A0ABU3IAI5_9ACTO</name>
<dbReference type="Pfam" id="PF00953">
    <property type="entry name" value="Glycos_transf_4"/>
    <property type="match status" value="1"/>
</dbReference>
<feature type="transmembrane region" description="Helical" evidence="7">
    <location>
        <begin position="337"/>
        <end position="360"/>
    </location>
</feature>
<reference evidence="8 9" key="1">
    <citation type="submission" date="2023-06" db="EMBL/GenBank/DDBJ databases">
        <title>Draft genome sequence of Gleimia hominis type strain CCUG 57540T.</title>
        <authorList>
            <person name="Salva-Serra F."/>
            <person name="Cardew S."/>
            <person name="Jensie Markopoulos S."/>
            <person name="Ohlen M."/>
            <person name="Inganas E."/>
            <person name="Svensson-Stadler L."/>
            <person name="Moore E.R.B."/>
        </authorList>
    </citation>
    <scope>NUCLEOTIDE SEQUENCE [LARGE SCALE GENOMIC DNA]</scope>
    <source>
        <strain evidence="8 9">CCUG 57540</strain>
    </source>
</reference>
<evidence type="ECO:0000256" key="2">
    <source>
        <dbReference type="ARBA" id="ARBA00022475"/>
    </source>
</evidence>
<evidence type="ECO:0000256" key="4">
    <source>
        <dbReference type="ARBA" id="ARBA00022692"/>
    </source>
</evidence>
<evidence type="ECO:0000256" key="6">
    <source>
        <dbReference type="ARBA" id="ARBA00023136"/>
    </source>
</evidence>
<keyword evidence="2" id="KW-1003">Cell membrane</keyword>
<dbReference type="CDD" id="cd06853">
    <property type="entry name" value="GT_WecA_like"/>
    <property type="match status" value="1"/>
</dbReference>
<organism evidence="8 9">
    <name type="scientific">Gleimia hominis</name>
    <dbReference type="NCBI Taxonomy" id="595468"/>
    <lineage>
        <taxon>Bacteria</taxon>
        <taxon>Bacillati</taxon>
        <taxon>Actinomycetota</taxon>
        <taxon>Actinomycetes</taxon>
        <taxon>Actinomycetales</taxon>
        <taxon>Actinomycetaceae</taxon>
        <taxon>Gleimia</taxon>
    </lineage>
</organism>
<protein>
    <submittedName>
        <fullName evidence="8">MraY family glycosyltransferase</fullName>
        <ecNumber evidence="8">2.7.8.-</ecNumber>
    </submittedName>
</protein>
<feature type="transmembrane region" description="Helical" evidence="7">
    <location>
        <begin position="47"/>
        <end position="67"/>
    </location>
</feature>
<evidence type="ECO:0000256" key="7">
    <source>
        <dbReference type="SAM" id="Phobius"/>
    </source>
</evidence>
<evidence type="ECO:0000256" key="1">
    <source>
        <dbReference type="ARBA" id="ARBA00004651"/>
    </source>
</evidence>
<keyword evidence="3 8" id="KW-0808">Transferase</keyword>
<dbReference type="EC" id="2.7.8.-" evidence="8"/>
<keyword evidence="5 7" id="KW-1133">Transmembrane helix</keyword>
<keyword evidence="4 7" id="KW-0812">Transmembrane</keyword>
<feature type="transmembrane region" description="Helical" evidence="7">
    <location>
        <begin position="311"/>
        <end position="331"/>
    </location>
</feature>
<feature type="transmembrane region" description="Helical" evidence="7">
    <location>
        <begin position="189"/>
        <end position="211"/>
    </location>
</feature>
<feature type="transmembrane region" description="Helical" evidence="7">
    <location>
        <begin position="107"/>
        <end position="132"/>
    </location>
</feature>
<dbReference type="RefSeq" id="WP_102216012.1">
    <property type="nucleotide sequence ID" value="NZ_CP126963.1"/>
</dbReference>
<evidence type="ECO:0000313" key="9">
    <source>
        <dbReference type="Proteomes" id="UP001247542"/>
    </source>
</evidence>
<evidence type="ECO:0000256" key="5">
    <source>
        <dbReference type="ARBA" id="ARBA00022989"/>
    </source>
</evidence>
<dbReference type="InterPro" id="IPR000715">
    <property type="entry name" value="Glycosyl_transferase_4"/>
</dbReference>
<comment type="caution">
    <text evidence="8">The sequence shown here is derived from an EMBL/GenBank/DDBJ whole genome shotgun (WGS) entry which is preliminary data.</text>
</comment>
<dbReference type="PANTHER" id="PTHR22926:SF3">
    <property type="entry name" value="UNDECAPRENYL-PHOSPHATE ALPHA-N-ACETYLGLUCOSAMINYL 1-PHOSPHATE TRANSFERASE"/>
    <property type="match status" value="1"/>
</dbReference>
<evidence type="ECO:0000313" key="8">
    <source>
        <dbReference type="EMBL" id="MDT3767399.1"/>
    </source>
</evidence>
<keyword evidence="9" id="KW-1185">Reference proteome</keyword>
<gene>
    <name evidence="8" type="ORF">QS713_04875</name>
</gene>
<dbReference type="EMBL" id="JASXSX010000001">
    <property type="protein sequence ID" value="MDT3767399.1"/>
    <property type="molecule type" value="Genomic_DNA"/>
</dbReference>
<dbReference type="PANTHER" id="PTHR22926">
    <property type="entry name" value="PHOSPHO-N-ACETYLMURAMOYL-PENTAPEPTIDE-TRANSFERASE"/>
    <property type="match status" value="1"/>
</dbReference>
<proteinExistence type="predicted"/>